<dbReference type="STRING" id="650891.SAMN05216203_0616"/>
<dbReference type="InterPro" id="IPR036629">
    <property type="entry name" value="YjbJ_sf"/>
</dbReference>
<feature type="compositionally biased region" description="Basic and acidic residues" evidence="2">
    <location>
        <begin position="49"/>
        <end position="62"/>
    </location>
</feature>
<dbReference type="SUPFAM" id="SSF69047">
    <property type="entry name" value="Hypothetical protein YjbJ"/>
    <property type="match status" value="1"/>
</dbReference>
<feature type="region of interest" description="Disordered" evidence="2">
    <location>
        <begin position="1"/>
        <end position="62"/>
    </location>
</feature>
<evidence type="ECO:0000256" key="1">
    <source>
        <dbReference type="ARBA" id="ARBA00009129"/>
    </source>
</evidence>
<dbReference type="RefSeq" id="WP_092008816.1">
    <property type="nucleotide sequence ID" value="NZ_FOYW01000001.1"/>
</dbReference>
<dbReference type="OrthoDB" id="8564562at2"/>
<name>A0A1I6GZ75_9GAMM</name>
<reference evidence="5" key="1">
    <citation type="submission" date="2016-10" db="EMBL/GenBank/DDBJ databases">
        <authorList>
            <person name="Varghese N."/>
            <person name="Submissions S."/>
        </authorList>
    </citation>
    <scope>NUCLEOTIDE SEQUENCE [LARGE SCALE GENOMIC DNA]</scope>
    <source>
        <strain evidence="5">CGMCC 1.9167</strain>
    </source>
</reference>
<dbReference type="InterPro" id="IPR008462">
    <property type="entry name" value="CsbD"/>
</dbReference>
<gene>
    <name evidence="4" type="ORF">SAMN05216203_0616</name>
</gene>
<organism evidence="4 5">
    <name type="scientific">Marinobacter daqiaonensis</name>
    <dbReference type="NCBI Taxonomy" id="650891"/>
    <lineage>
        <taxon>Bacteria</taxon>
        <taxon>Pseudomonadati</taxon>
        <taxon>Pseudomonadota</taxon>
        <taxon>Gammaproteobacteria</taxon>
        <taxon>Pseudomonadales</taxon>
        <taxon>Marinobacteraceae</taxon>
        <taxon>Marinobacter</taxon>
    </lineage>
</organism>
<dbReference type="Proteomes" id="UP000198644">
    <property type="component" value="Unassembled WGS sequence"/>
</dbReference>
<feature type="domain" description="CsbD-like" evidence="3">
    <location>
        <begin position="7"/>
        <end position="59"/>
    </location>
</feature>
<dbReference type="EMBL" id="FOYW01000001">
    <property type="protein sequence ID" value="SFR47387.1"/>
    <property type="molecule type" value="Genomic_DNA"/>
</dbReference>
<comment type="similarity">
    <text evidence="1">Belongs to the UPF0337 (CsbD) family.</text>
</comment>
<dbReference type="Pfam" id="PF05532">
    <property type="entry name" value="CsbD"/>
    <property type="match status" value="1"/>
</dbReference>
<proteinExistence type="inferred from homology"/>
<accession>A0A1I6GZ75</accession>
<evidence type="ECO:0000313" key="4">
    <source>
        <dbReference type="EMBL" id="SFR47387.1"/>
    </source>
</evidence>
<evidence type="ECO:0000256" key="2">
    <source>
        <dbReference type="SAM" id="MobiDB-lite"/>
    </source>
</evidence>
<sequence>MKKSEEDKAEGTLDKAKGKVKETTGRLIDDEETEEEGKLDQTKGSGKKAKGELKDAVKSGKK</sequence>
<protein>
    <submittedName>
        <fullName evidence="4">CsbD-like</fullName>
    </submittedName>
</protein>
<keyword evidence="5" id="KW-1185">Reference proteome</keyword>
<evidence type="ECO:0000259" key="3">
    <source>
        <dbReference type="Pfam" id="PF05532"/>
    </source>
</evidence>
<dbReference type="Gene3D" id="1.10.1470.10">
    <property type="entry name" value="YjbJ"/>
    <property type="match status" value="1"/>
</dbReference>
<feature type="compositionally biased region" description="Basic and acidic residues" evidence="2">
    <location>
        <begin position="1"/>
        <end position="28"/>
    </location>
</feature>
<evidence type="ECO:0000313" key="5">
    <source>
        <dbReference type="Proteomes" id="UP000198644"/>
    </source>
</evidence>
<dbReference type="AlphaFoldDB" id="A0A1I6GZ75"/>